<dbReference type="CDD" id="cd01559">
    <property type="entry name" value="ADCL_like"/>
    <property type="match status" value="1"/>
</dbReference>
<comment type="subunit">
    <text evidence="3">Homodimer.</text>
</comment>
<dbReference type="KEGG" id="vaq:FIV01_09850"/>
<evidence type="ECO:0000256" key="1">
    <source>
        <dbReference type="ARBA" id="ARBA00001933"/>
    </source>
</evidence>
<evidence type="ECO:0000256" key="10">
    <source>
        <dbReference type="ARBA" id="ARBA00054027"/>
    </source>
</evidence>
<comment type="similarity">
    <text evidence="2">Belongs to the class-IV pyridoxal-phosphate-dependent aminotransferase family.</text>
</comment>
<gene>
    <name evidence="13" type="primary">pabC</name>
    <name evidence="13" type="ORF">FIV01_09850</name>
</gene>
<dbReference type="Gene3D" id="3.20.10.10">
    <property type="entry name" value="D-amino Acid Aminotransferase, subunit A, domain 2"/>
    <property type="match status" value="1"/>
</dbReference>
<dbReference type="AlphaFoldDB" id="A0A5P9CKF4"/>
<evidence type="ECO:0000256" key="12">
    <source>
        <dbReference type="NCBIfam" id="TIGR03461"/>
    </source>
</evidence>
<evidence type="ECO:0000256" key="4">
    <source>
        <dbReference type="ARBA" id="ARBA00022898"/>
    </source>
</evidence>
<evidence type="ECO:0000256" key="11">
    <source>
        <dbReference type="ARBA" id="ARBA00069174"/>
    </source>
</evidence>
<dbReference type="InterPro" id="IPR043132">
    <property type="entry name" value="BCAT-like_C"/>
</dbReference>
<name>A0A5P9CKF4_9VIBR</name>
<dbReference type="GO" id="GO:0046656">
    <property type="term" value="P:folic acid biosynthetic process"/>
    <property type="evidence" value="ECO:0007669"/>
    <property type="project" value="UniProtKB-KW"/>
</dbReference>
<dbReference type="OrthoDB" id="9805628at2"/>
<evidence type="ECO:0000256" key="2">
    <source>
        <dbReference type="ARBA" id="ARBA00009320"/>
    </source>
</evidence>
<comment type="cofactor">
    <cofactor evidence="1">
        <name>pyridoxal 5'-phosphate</name>
        <dbReference type="ChEBI" id="CHEBI:597326"/>
    </cofactor>
</comment>
<keyword evidence="14" id="KW-1185">Reference proteome</keyword>
<proteinExistence type="inferred from homology"/>
<dbReference type="EMBL" id="CP045350">
    <property type="protein sequence ID" value="QFT26730.1"/>
    <property type="molecule type" value="Genomic_DNA"/>
</dbReference>
<dbReference type="InterPro" id="IPR036038">
    <property type="entry name" value="Aminotransferase-like"/>
</dbReference>
<dbReference type="GO" id="GO:0008696">
    <property type="term" value="F:4-amino-4-deoxychorismate lyase activity"/>
    <property type="evidence" value="ECO:0007669"/>
    <property type="project" value="UniProtKB-UniRule"/>
</dbReference>
<dbReference type="InterPro" id="IPR043131">
    <property type="entry name" value="BCAT-like_N"/>
</dbReference>
<dbReference type="PANTHER" id="PTHR42743">
    <property type="entry name" value="AMINO-ACID AMINOTRANSFERASE"/>
    <property type="match status" value="1"/>
</dbReference>
<comment type="pathway">
    <text evidence="7">Cofactor biosynthesis; tetrahydrofolate biosynthesis; 4-aminobenzoate from chorismate: step 2/2.</text>
</comment>
<organism evidence="13 14">
    <name type="scientific">Vibrio aquimaris</name>
    <dbReference type="NCBI Taxonomy" id="2587862"/>
    <lineage>
        <taxon>Bacteria</taxon>
        <taxon>Pseudomonadati</taxon>
        <taxon>Pseudomonadota</taxon>
        <taxon>Gammaproteobacteria</taxon>
        <taxon>Vibrionales</taxon>
        <taxon>Vibrionaceae</taxon>
        <taxon>Vibrio</taxon>
    </lineage>
</organism>
<dbReference type="RefSeq" id="WP_152430830.1">
    <property type="nucleotide sequence ID" value="NZ_CBCSDK010000019.1"/>
</dbReference>
<evidence type="ECO:0000256" key="7">
    <source>
        <dbReference type="ARBA" id="ARBA00035633"/>
    </source>
</evidence>
<keyword evidence="6 13" id="KW-0456">Lyase</keyword>
<dbReference type="InterPro" id="IPR050571">
    <property type="entry name" value="Class-IV_PLP-Dep_Aminotrnsfr"/>
</dbReference>
<keyword evidence="5" id="KW-0289">Folate biosynthesis</keyword>
<dbReference type="NCBIfam" id="NF004761">
    <property type="entry name" value="PRK06092.1"/>
    <property type="match status" value="1"/>
</dbReference>
<evidence type="ECO:0000256" key="5">
    <source>
        <dbReference type="ARBA" id="ARBA00022909"/>
    </source>
</evidence>
<dbReference type="InterPro" id="IPR001544">
    <property type="entry name" value="Aminotrans_IV"/>
</dbReference>
<dbReference type="GO" id="GO:0005829">
    <property type="term" value="C:cytosol"/>
    <property type="evidence" value="ECO:0007669"/>
    <property type="project" value="TreeGrafter"/>
</dbReference>
<dbReference type="FunFam" id="3.20.10.10:FF:000002">
    <property type="entry name" value="D-alanine aminotransferase"/>
    <property type="match status" value="1"/>
</dbReference>
<dbReference type="Gene3D" id="3.30.470.10">
    <property type="match status" value="1"/>
</dbReference>
<dbReference type="InterPro" id="IPR017824">
    <property type="entry name" value="Aminodeoxychorismate_lyase_IV"/>
</dbReference>
<dbReference type="SUPFAM" id="SSF56752">
    <property type="entry name" value="D-aminoacid aminotransferase-like PLP-dependent enzymes"/>
    <property type="match status" value="1"/>
</dbReference>
<dbReference type="NCBIfam" id="TIGR03461">
    <property type="entry name" value="pabC_Proteo"/>
    <property type="match status" value="1"/>
</dbReference>
<reference evidence="13 14" key="1">
    <citation type="submission" date="2019-10" db="EMBL/GenBank/DDBJ databases">
        <title>Complete genome sequence of Vibrio sp. strain THAF100, isolated from non-filtered water from the water column of tank 6 of a marine aquarium containing stony-coral fragments. Water maintained at 26 degree C.</title>
        <authorList>
            <person name="Ruckert C."/>
            <person name="Franco A."/>
            <person name="Kalinowski J."/>
            <person name="Glaeser S."/>
        </authorList>
    </citation>
    <scope>NUCLEOTIDE SEQUENCE [LARGE SCALE GENOMIC DNA]</scope>
    <source>
        <strain evidence="13 14">THAF100</strain>
    </source>
</reference>
<evidence type="ECO:0000256" key="3">
    <source>
        <dbReference type="ARBA" id="ARBA00011738"/>
    </source>
</evidence>
<comment type="function">
    <text evidence="10">Involved in the biosynthesis of p-aminobenzoate (PABA), a precursor of tetrahydrofolate. Converts 4-amino-4-deoxychorismate into 4-aminobenzoate (PABA) and pyruvate.</text>
</comment>
<evidence type="ECO:0000256" key="6">
    <source>
        <dbReference type="ARBA" id="ARBA00023239"/>
    </source>
</evidence>
<evidence type="ECO:0000256" key="9">
    <source>
        <dbReference type="ARBA" id="ARBA00049529"/>
    </source>
</evidence>
<dbReference type="PANTHER" id="PTHR42743:SF2">
    <property type="entry name" value="AMINODEOXYCHORISMATE LYASE"/>
    <property type="match status" value="1"/>
</dbReference>
<accession>A0A5P9CKF4</accession>
<dbReference type="EC" id="4.1.3.38" evidence="8 12"/>
<dbReference type="Pfam" id="PF01063">
    <property type="entry name" value="Aminotran_4"/>
    <property type="match status" value="1"/>
</dbReference>
<keyword evidence="4" id="KW-0663">Pyridoxal phosphate</keyword>
<protein>
    <recommendedName>
        <fullName evidence="11 12">Aminodeoxychorismate lyase</fullName>
        <ecNumber evidence="8 12">4.1.3.38</ecNumber>
    </recommendedName>
</protein>
<dbReference type="Proteomes" id="UP000326936">
    <property type="component" value="Chromosome"/>
</dbReference>
<dbReference type="GO" id="GO:0030170">
    <property type="term" value="F:pyridoxal phosphate binding"/>
    <property type="evidence" value="ECO:0007669"/>
    <property type="project" value="InterPro"/>
</dbReference>
<comment type="catalytic activity">
    <reaction evidence="9">
        <text>4-amino-4-deoxychorismate = 4-aminobenzoate + pyruvate + H(+)</text>
        <dbReference type="Rhea" id="RHEA:16201"/>
        <dbReference type="ChEBI" id="CHEBI:15361"/>
        <dbReference type="ChEBI" id="CHEBI:15378"/>
        <dbReference type="ChEBI" id="CHEBI:17836"/>
        <dbReference type="ChEBI" id="CHEBI:58406"/>
        <dbReference type="EC" id="4.1.3.38"/>
    </reaction>
</comment>
<sequence length="268" mass="29829">MYWVNGREAETISLHDRSFQYGDGCFTTMLVKGGQVQYWGLHKERMQSCLGLLGVSPPNWSQVEDWVRDASTGKAEAGIKLHISRGEGGRGYSPNKVKGPNVTISVFDFPAHYASWMTEGVQLGICSKRLGHNPMLAGHKHNNRLEQVLLKSEMDDKGLSDGIVLDIKDNVIETTMANIFWINQGVVYTPDLTNAGVKGVMQRVIIDSAAKNDIEVRVGNYSLKELYAAEEVFMSNSLLRVAPVKAIGQRNYAKGPITKNIQEMINQW</sequence>
<evidence type="ECO:0000313" key="13">
    <source>
        <dbReference type="EMBL" id="QFT26730.1"/>
    </source>
</evidence>
<evidence type="ECO:0000256" key="8">
    <source>
        <dbReference type="ARBA" id="ARBA00035676"/>
    </source>
</evidence>
<evidence type="ECO:0000313" key="14">
    <source>
        <dbReference type="Proteomes" id="UP000326936"/>
    </source>
</evidence>
<dbReference type="GO" id="GO:0008153">
    <property type="term" value="P:4-aminobenzoate biosynthetic process"/>
    <property type="evidence" value="ECO:0007669"/>
    <property type="project" value="UniProtKB-UniRule"/>
</dbReference>